<feature type="domain" description="3-keto-alpha-glucoside-1,2-lyase/3-keto-2-hydroxy-glucal hydratase" evidence="1">
    <location>
        <begin position="80"/>
        <end position="255"/>
    </location>
</feature>
<name>A0A4Q1C135_9BACT</name>
<evidence type="ECO:0000313" key="2">
    <source>
        <dbReference type="EMBL" id="RXK50855.1"/>
    </source>
</evidence>
<dbReference type="Pfam" id="PF06439">
    <property type="entry name" value="3keto-disac_hyd"/>
    <property type="match status" value="1"/>
</dbReference>
<keyword evidence="3" id="KW-1185">Reference proteome</keyword>
<dbReference type="Gene3D" id="2.60.120.380">
    <property type="match status" value="1"/>
</dbReference>
<evidence type="ECO:0000313" key="3">
    <source>
        <dbReference type="Proteomes" id="UP000289455"/>
    </source>
</evidence>
<reference evidence="2 3" key="1">
    <citation type="submission" date="2019-01" db="EMBL/GenBank/DDBJ databases">
        <title>Cytophagaceae bacterium strain CAR-16.</title>
        <authorList>
            <person name="Chen W.-M."/>
        </authorList>
    </citation>
    <scope>NUCLEOTIDE SEQUENCE [LARGE SCALE GENOMIC DNA]</scope>
    <source>
        <strain evidence="2 3">CAR-16</strain>
    </source>
</reference>
<dbReference type="InterPro" id="IPR010496">
    <property type="entry name" value="AL/BT2_dom"/>
</dbReference>
<dbReference type="OrthoDB" id="938897at2"/>
<dbReference type="Proteomes" id="UP000289455">
    <property type="component" value="Unassembled WGS sequence"/>
</dbReference>
<sequence length="624" mass="70398">MKLPIDFLVEINFQPQDYPNLMFKMKKLLLFLLWPGLAWAQQEIALHDLSAFDHPSTNWTVEQSVIASSSDTSFQVSPGKGILVNTLRNGKYKRSDDLKFKLNHGDIRLMLDFMLPKGANSGIYLQGRYEVQLFDSYAKKQRMKFGDCGGIYERWDDTRGKGNEGYEGYAPRQNACKAPGLWQTIEIEFQSPRFDATGKKIQNAIFKKVILNGVLIQENIEVSGMTRGALFDKEAALGPIIIQGDHGPIAFKNIKYETYEKPSVSISDLNYSYYEGAFTNLQANNATALLKGKASEITGKIIKVQKDFLLVYEGQLHVPETDTYEFISQWTGKGRLEVDGQALNQGDYWYSDRVSKSMNLTAGKHSFKLSFSKDFSWGNRALGLFVKRIGSHVVALHARTSLPDQEAVGLIEVKADAEPVFQRSFAFHQGTKKTHVIHVGDPAGVHYSYDLNQGSILQVWRGKFLNATQMWENRGEPQTAEPMGLNQVLDGKFPLVPSGQAQPDSINQASWVYKGYRILQGRPIYMYQWNDLLLEDTWVPNASGTGWTRTLSWKSTQGTNPALDLVLTTSNSIEKIQSGLLAVDSQHYFIQWNGPMESIQRLENGRQQARIPVQGNSISYQVIW</sequence>
<proteinExistence type="predicted"/>
<dbReference type="EMBL" id="SDHY01000002">
    <property type="protein sequence ID" value="RXK50855.1"/>
    <property type="molecule type" value="Genomic_DNA"/>
</dbReference>
<dbReference type="AlphaFoldDB" id="A0A4Q1C135"/>
<accession>A0A4Q1C135</accession>
<gene>
    <name evidence="2" type="ORF">ESB04_04180</name>
</gene>
<organism evidence="2 3">
    <name type="scientific">Aquirufa rosea</name>
    <dbReference type="NCBI Taxonomy" id="2509241"/>
    <lineage>
        <taxon>Bacteria</taxon>
        <taxon>Pseudomonadati</taxon>
        <taxon>Bacteroidota</taxon>
        <taxon>Cytophagia</taxon>
        <taxon>Cytophagales</taxon>
        <taxon>Flectobacillaceae</taxon>
        <taxon>Aquirufa</taxon>
    </lineage>
</organism>
<comment type="caution">
    <text evidence="2">The sequence shown here is derived from an EMBL/GenBank/DDBJ whole genome shotgun (WGS) entry which is preliminary data.</text>
</comment>
<dbReference type="GO" id="GO:0016787">
    <property type="term" value="F:hydrolase activity"/>
    <property type="evidence" value="ECO:0007669"/>
    <property type="project" value="InterPro"/>
</dbReference>
<protein>
    <submittedName>
        <fullName evidence="2">DUF1080 domain-containing protein</fullName>
    </submittedName>
</protein>
<evidence type="ECO:0000259" key="1">
    <source>
        <dbReference type="Pfam" id="PF06439"/>
    </source>
</evidence>
<dbReference type="Gene3D" id="2.60.120.560">
    <property type="entry name" value="Exo-inulinase, domain 1"/>
    <property type="match status" value="1"/>
</dbReference>
<dbReference type="SUPFAM" id="SSF56988">
    <property type="entry name" value="Anthrax protective antigen"/>
    <property type="match status" value="1"/>
</dbReference>